<sequence length="160" mass="18707">MKRQHGMPLDKQIMAVLYHFVRLNVHWFRIDELLCPETDTFHMLSRECTITLQDVVYQLGLQIYGEYVSGCLIDFETYIEGGRPPWTWFKELLRVLPLANYIDKFTIKCIWMQEIFSELPQGVDEKTVRRYVRAYIMMLLSNSCLGTSLGHVFTSGGCPT</sequence>
<gene>
    <name evidence="2" type="ORF">Ahy_B06g080832</name>
</gene>
<dbReference type="PANTHER" id="PTHR46033">
    <property type="entry name" value="PROTEIN MAIN-LIKE 2"/>
    <property type="match status" value="1"/>
</dbReference>
<keyword evidence="3" id="KW-1185">Reference proteome</keyword>
<dbReference type="Pfam" id="PF10536">
    <property type="entry name" value="PMD"/>
    <property type="match status" value="1"/>
</dbReference>
<dbReference type="GO" id="GO:0010073">
    <property type="term" value="P:meristem maintenance"/>
    <property type="evidence" value="ECO:0007669"/>
    <property type="project" value="InterPro"/>
</dbReference>
<dbReference type="InterPro" id="IPR019557">
    <property type="entry name" value="AminoTfrase-like_pln_mobile"/>
</dbReference>
<dbReference type="Proteomes" id="UP000289738">
    <property type="component" value="Chromosome B06"/>
</dbReference>
<dbReference type="InterPro" id="IPR044824">
    <property type="entry name" value="MAIN-like"/>
</dbReference>
<evidence type="ECO:0000313" key="3">
    <source>
        <dbReference type="Proteomes" id="UP000289738"/>
    </source>
</evidence>
<organism evidence="2 3">
    <name type="scientific">Arachis hypogaea</name>
    <name type="common">Peanut</name>
    <dbReference type="NCBI Taxonomy" id="3818"/>
    <lineage>
        <taxon>Eukaryota</taxon>
        <taxon>Viridiplantae</taxon>
        <taxon>Streptophyta</taxon>
        <taxon>Embryophyta</taxon>
        <taxon>Tracheophyta</taxon>
        <taxon>Spermatophyta</taxon>
        <taxon>Magnoliopsida</taxon>
        <taxon>eudicotyledons</taxon>
        <taxon>Gunneridae</taxon>
        <taxon>Pentapetalae</taxon>
        <taxon>rosids</taxon>
        <taxon>fabids</taxon>
        <taxon>Fabales</taxon>
        <taxon>Fabaceae</taxon>
        <taxon>Papilionoideae</taxon>
        <taxon>50 kb inversion clade</taxon>
        <taxon>dalbergioids sensu lato</taxon>
        <taxon>Dalbergieae</taxon>
        <taxon>Pterocarpus clade</taxon>
        <taxon>Arachis</taxon>
    </lineage>
</organism>
<evidence type="ECO:0000313" key="2">
    <source>
        <dbReference type="EMBL" id="RYR01970.1"/>
    </source>
</evidence>
<reference evidence="2 3" key="1">
    <citation type="submission" date="2019-01" db="EMBL/GenBank/DDBJ databases">
        <title>Sequencing of cultivated peanut Arachis hypogaea provides insights into genome evolution and oil improvement.</title>
        <authorList>
            <person name="Chen X."/>
        </authorList>
    </citation>
    <scope>NUCLEOTIDE SEQUENCE [LARGE SCALE GENOMIC DNA]</scope>
    <source>
        <strain evidence="3">cv. Fuhuasheng</strain>
        <tissue evidence="2">Leaves</tissue>
    </source>
</reference>
<proteinExistence type="predicted"/>
<dbReference type="AlphaFoldDB" id="A0A444YJ44"/>
<accession>A0A444YJ44</accession>
<comment type="caution">
    <text evidence="2">The sequence shown here is derived from an EMBL/GenBank/DDBJ whole genome shotgun (WGS) entry which is preliminary data.</text>
</comment>
<evidence type="ECO:0000259" key="1">
    <source>
        <dbReference type="Pfam" id="PF10536"/>
    </source>
</evidence>
<feature type="domain" description="Aminotransferase-like plant mobile" evidence="1">
    <location>
        <begin position="35"/>
        <end position="151"/>
    </location>
</feature>
<name>A0A444YJ44_ARAHY</name>
<protein>
    <recommendedName>
        <fullName evidence="1">Aminotransferase-like plant mobile domain-containing protein</fullName>
    </recommendedName>
</protein>
<dbReference type="PANTHER" id="PTHR46033:SF8">
    <property type="entry name" value="PROTEIN MAINTENANCE OF MERISTEMS-LIKE"/>
    <property type="match status" value="1"/>
</dbReference>
<dbReference type="EMBL" id="SDMP01000016">
    <property type="protein sequence ID" value="RYR01970.1"/>
    <property type="molecule type" value="Genomic_DNA"/>
</dbReference>